<dbReference type="AlphaFoldDB" id="A0A023BSP6"/>
<dbReference type="SUPFAM" id="SSF48452">
    <property type="entry name" value="TPR-like"/>
    <property type="match status" value="1"/>
</dbReference>
<dbReference type="InterPro" id="IPR041662">
    <property type="entry name" value="SusD-like_2"/>
</dbReference>
<dbReference type="InterPro" id="IPR011990">
    <property type="entry name" value="TPR-like_helical_dom_sf"/>
</dbReference>
<proteinExistence type="predicted"/>
<dbReference type="eggNOG" id="COG4198">
    <property type="taxonomic scope" value="Bacteria"/>
</dbReference>
<reference evidence="2 3" key="1">
    <citation type="submission" date="2014-04" db="EMBL/GenBank/DDBJ databases">
        <title>Aquimarina sp. 22II-S11-z7 Genome Sequencing.</title>
        <authorList>
            <person name="Lai Q."/>
        </authorList>
    </citation>
    <scope>NUCLEOTIDE SEQUENCE [LARGE SCALE GENOMIC DNA]</scope>
    <source>
        <strain evidence="2 3">22II-S11-z7</strain>
    </source>
</reference>
<dbReference type="OrthoDB" id="725917at2"/>
<protein>
    <recommendedName>
        <fullName evidence="4">SusD/RagB family nutrient-binding outer membrane lipoprotein</fullName>
    </recommendedName>
</protein>
<organism evidence="2 3">
    <name type="scientific">Aquimarina atlantica</name>
    <dbReference type="NCBI Taxonomy" id="1317122"/>
    <lineage>
        <taxon>Bacteria</taxon>
        <taxon>Pseudomonadati</taxon>
        <taxon>Bacteroidota</taxon>
        <taxon>Flavobacteriia</taxon>
        <taxon>Flavobacteriales</taxon>
        <taxon>Flavobacteriaceae</taxon>
        <taxon>Aquimarina</taxon>
    </lineage>
</organism>
<dbReference type="RefSeq" id="WP_034244248.1">
    <property type="nucleotide sequence ID" value="NZ_AQRA01000007.1"/>
</dbReference>
<feature type="signal peptide" evidence="1">
    <location>
        <begin position="1"/>
        <end position="21"/>
    </location>
</feature>
<keyword evidence="3" id="KW-1185">Reference proteome</keyword>
<evidence type="ECO:0000313" key="3">
    <source>
        <dbReference type="Proteomes" id="UP000023541"/>
    </source>
</evidence>
<evidence type="ECO:0008006" key="4">
    <source>
        <dbReference type="Google" id="ProtNLM"/>
    </source>
</evidence>
<dbReference type="PROSITE" id="PS51257">
    <property type="entry name" value="PROKAR_LIPOPROTEIN"/>
    <property type="match status" value="1"/>
</dbReference>
<sequence length="478" mass="53272">MKNSKILTILFCLFMIFSCKVDDLNVSDKQISDVPSSTLFTNGQRNLVDQMVTQSVFDNHLKFYAQYWAGTGFIGPETNFQDLKSFPQNYWNTLYRDVLSDLNEAARLIPEEEIFGLTEIDKQNRLAIIEVLKVYTFHVLVDLFGDVPYSEALSLDKDILNPVYDNDQNIYTNIINQLNTAIGNLNTSGQSFGDSDLMYQGDVSKWAKFANSLKLRLALRIADVDSNQAGTLATEAVNSGVFTSNNDNASLSYESTTPNTNPIWETLVNSGREDYVVAEAVVDIMQPINDPRQSVYFDNNLTPYVGGVLGNLNIFDDFTHIGTAFHQPDLEGLLLDYAEVEFLLAEAAERSLVGSPADAENHYNNAITASITYWGGSSGDATTYLAQASVAYTTATGNYRQKIGTQQWIAFYNRGFDGWSSYRRLGFPNLSNSSEGNPVPRRIKYPIREYNTNGTNVTNAASNIGGDELTTKVFWDVN</sequence>
<dbReference type="Pfam" id="PF12771">
    <property type="entry name" value="SusD-like_2"/>
    <property type="match status" value="1"/>
</dbReference>
<dbReference type="Gene3D" id="1.25.40.390">
    <property type="match status" value="1"/>
</dbReference>
<evidence type="ECO:0000256" key="1">
    <source>
        <dbReference type="SAM" id="SignalP"/>
    </source>
</evidence>
<name>A0A023BSP6_9FLAO</name>
<evidence type="ECO:0000313" key="2">
    <source>
        <dbReference type="EMBL" id="EZH72843.1"/>
    </source>
</evidence>
<dbReference type="STRING" id="1317122.ATO12_22200"/>
<feature type="chain" id="PRO_5001512293" description="SusD/RagB family nutrient-binding outer membrane lipoprotein" evidence="1">
    <location>
        <begin position="22"/>
        <end position="478"/>
    </location>
</feature>
<comment type="caution">
    <text evidence="2">The sequence shown here is derived from an EMBL/GenBank/DDBJ whole genome shotgun (WGS) entry which is preliminary data.</text>
</comment>
<keyword evidence="1" id="KW-0732">Signal</keyword>
<accession>A0A023BSP6</accession>
<dbReference type="EMBL" id="AQRA01000007">
    <property type="protein sequence ID" value="EZH72843.1"/>
    <property type="molecule type" value="Genomic_DNA"/>
</dbReference>
<gene>
    <name evidence="2" type="ORF">ATO12_22200</name>
</gene>
<dbReference type="Proteomes" id="UP000023541">
    <property type="component" value="Unassembled WGS sequence"/>
</dbReference>